<reference evidence="1 2" key="1">
    <citation type="submission" date="2015-10" db="EMBL/GenBank/DDBJ databases">
        <title>Genomic differences between typical nodule nitrogen-fixing rhizobial strains and those coming from bean seeds.</title>
        <authorList>
            <person name="Peralta H."/>
            <person name="Aguilar-Vera A."/>
            <person name="Diaz R."/>
            <person name="Mora Y."/>
            <person name="Martinez-Batallar G."/>
            <person name="Salazar E."/>
            <person name="Vargas-Lagunas C."/>
            <person name="Encarnacion S."/>
            <person name="Girard L."/>
            <person name="Mora J."/>
        </authorList>
    </citation>
    <scope>NUCLEOTIDE SEQUENCE [LARGE SCALE GENOMIC DNA]</scope>
    <source>
        <strain evidence="1 2">CFNEI 73</strain>
    </source>
</reference>
<dbReference type="Proteomes" id="UP000182306">
    <property type="component" value="Chromosome"/>
</dbReference>
<keyword evidence="2" id="KW-1185">Reference proteome</keyword>
<evidence type="ECO:0000313" key="2">
    <source>
        <dbReference type="Proteomes" id="UP000182306"/>
    </source>
</evidence>
<gene>
    <name evidence="1" type="ORF">SAMCFNEI73_Ch0912</name>
</gene>
<evidence type="ECO:0000313" key="1">
    <source>
        <dbReference type="EMBL" id="APG90234.1"/>
    </source>
</evidence>
<dbReference type="EMBL" id="CP013107">
    <property type="protein sequence ID" value="APG90234.1"/>
    <property type="molecule type" value="Genomic_DNA"/>
</dbReference>
<proteinExistence type="predicted"/>
<name>A0A1L3LJF7_9HYPH</name>
<dbReference type="KEGG" id="same:SAMCFNEI73_Ch0912"/>
<dbReference type="STRING" id="194963.SAMCFNEI73_Ch0912"/>
<organism evidence="1 2">
    <name type="scientific">Sinorhizobium americanum</name>
    <dbReference type="NCBI Taxonomy" id="194963"/>
    <lineage>
        <taxon>Bacteria</taxon>
        <taxon>Pseudomonadati</taxon>
        <taxon>Pseudomonadota</taxon>
        <taxon>Alphaproteobacteria</taxon>
        <taxon>Hyphomicrobiales</taxon>
        <taxon>Rhizobiaceae</taxon>
        <taxon>Sinorhizobium/Ensifer group</taxon>
        <taxon>Sinorhizobium</taxon>
    </lineage>
</organism>
<sequence length="57" mass="5988">MAPIRLPAATSYGRFPQGWFPGSGVARRPCPGAFPDDCPVAFCRSSLHHRCGGSAGI</sequence>
<protein>
    <submittedName>
        <fullName evidence="1">Uncharacterized protein</fullName>
    </submittedName>
</protein>
<accession>A0A1L3LJF7</accession>
<dbReference type="AlphaFoldDB" id="A0A1L3LJF7"/>